<dbReference type="AlphaFoldDB" id="A0A812KSG9"/>
<dbReference type="InterPro" id="IPR050960">
    <property type="entry name" value="AB_hydrolase_4_sf"/>
</dbReference>
<keyword evidence="6" id="KW-1185">Reference proteome</keyword>
<dbReference type="GO" id="GO:0008126">
    <property type="term" value="F:acetylesterase activity"/>
    <property type="evidence" value="ECO:0007669"/>
    <property type="project" value="TreeGrafter"/>
</dbReference>
<protein>
    <submittedName>
        <fullName evidence="5">ABHD3 protein</fullName>
    </submittedName>
</protein>
<dbReference type="EMBL" id="CAJNJA010007808">
    <property type="protein sequence ID" value="CAE7229283.1"/>
    <property type="molecule type" value="Genomic_DNA"/>
</dbReference>
<dbReference type="SUPFAM" id="SSF53474">
    <property type="entry name" value="alpha/beta-Hydrolases"/>
    <property type="match status" value="1"/>
</dbReference>
<dbReference type="GO" id="GO:0047372">
    <property type="term" value="F:monoacylglycerol lipase activity"/>
    <property type="evidence" value="ECO:0007669"/>
    <property type="project" value="TreeGrafter"/>
</dbReference>
<proteinExistence type="inferred from homology"/>
<accession>A0A812KSG9</accession>
<feature type="domain" description="Serine aminopeptidase S33" evidence="4">
    <location>
        <begin position="121"/>
        <end position="327"/>
    </location>
</feature>
<dbReference type="GO" id="GO:0051792">
    <property type="term" value="P:medium-chain fatty acid biosynthetic process"/>
    <property type="evidence" value="ECO:0007669"/>
    <property type="project" value="TreeGrafter"/>
</dbReference>
<dbReference type="OrthoDB" id="437070at2759"/>
<evidence type="ECO:0000256" key="2">
    <source>
        <dbReference type="PIRSR" id="PIRSR005211-1"/>
    </source>
</evidence>
<evidence type="ECO:0000313" key="6">
    <source>
        <dbReference type="Proteomes" id="UP000601435"/>
    </source>
</evidence>
<organism evidence="5 6">
    <name type="scientific">Symbiodinium necroappetens</name>
    <dbReference type="NCBI Taxonomy" id="1628268"/>
    <lineage>
        <taxon>Eukaryota</taxon>
        <taxon>Sar</taxon>
        <taxon>Alveolata</taxon>
        <taxon>Dinophyceae</taxon>
        <taxon>Suessiales</taxon>
        <taxon>Symbiodiniaceae</taxon>
        <taxon>Symbiodinium</taxon>
    </lineage>
</organism>
<feature type="active site" description="Charge relay system" evidence="2">
    <location>
        <position position="201"/>
    </location>
</feature>
<dbReference type="GO" id="GO:0051793">
    <property type="term" value="P:medium-chain fatty acid catabolic process"/>
    <property type="evidence" value="ECO:0007669"/>
    <property type="project" value="TreeGrafter"/>
</dbReference>
<dbReference type="Proteomes" id="UP000601435">
    <property type="component" value="Unassembled WGS sequence"/>
</dbReference>
<dbReference type="PANTHER" id="PTHR10794:SF63">
    <property type="entry name" value="ALPHA_BETA HYDROLASE 1, ISOFORM A"/>
    <property type="match status" value="1"/>
</dbReference>
<dbReference type="Gene3D" id="3.40.50.1820">
    <property type="entry name" value="alpha/beta hydrolase"/>
    <property type="match status" value="1"/>
</dbReference>
<feature type="active site" description="Charge relay system" evidence="2">
    <location>
        <position position="350"/>
    </location>
</feature>
<feature type="active site" description="Charge relay system" evidence="2">
    <location>
        <position position="321"/>
    </location>
</feature>
<reference evidence="5" key="1">
    <citation type="submission" date="2021-02" db="EMBL/GenBank/DDBJ databases">
        <authorList>
            <person name="Dougan E. K."/>
            <person name="Rhodes N."/>
            <person name="Thang M."/>
            <person name="Chan C."/>
        </authorList>
    </citation>
    <scope>NUCLEOTIDE SEQUENCE</scope>
</reference>
<evidence type="ECO:0000256" key="3">
    <source>
        <dbReference type="SAM" id="MobiDB-lite"/>
    </source>
</evidence>
<sequence>MAGRDVAKGAVLGATSATALAVMLMRRYLREELRPAVLFHSPVDEKHPEDQRLLQQVKLVLSDYWPHPILEFSGYFSTMYSCLWAVMPSMHMRGRMEVLELSDGGTMSLHWYEPPLTDSGRVVVLLPGLNNDSRTSFVQSSMRHFRHEGFQAVALNYRGLAGQELKTSKVGCADCWRDMPEVEEHLGKVCAGAEFSAVAFSMGGVILLRHLGEMGAKTLFSSAVTVASPVDVPAVISSFNSSIRKRLTNYIMTTGVKRSKFRHLVDMNKLLSARGIADIDQAAICPLHGYATASEYHEAISPRPHLNKISIPTLLVHAEDDPVISYSTMPFQDLRRNPKLYVAVTKRGGHIGWGSGGLGAGAWTDTMAAHFMQATSRTQSRDIEGTGIAGTETRPFPAPFSRL</sequence>
<feature type="region of interest" description="Disordered" evidence="3">
    <location>
        <begin position="374"/>
        <end position="403"/>
    </location>
</feature>
<comment type="caution">
    <text evidence="5">The sequence shown here is derived from an EMBL/GenBank/DDBJ whole genome shotgun (WGS) entry which is preliminary data.</text>
</comment>
<name>A0A812KSG9_9DINO</name>
<dbReference type="Pfam" id="PF12146">
    <property type="entry name" value="Hydrolase_4"/>
    <property type="match status" value="1"/>
</dbReference>
<dbReference type="InterPro" id="IPR012020">
    <property type="entry name" value="ABHD4"/>
</dbReference>
<evidence type="ECO:0000313" key="5">
    <source>
        <dbReference type="EMBL" id="CAE7229283.1"/>
    </source>
</evidence>
<dbReference type="PIRSF" id="PIRSF005211">
    <property type="entry name" value="Ab_hydro_YheT"/>
    <property type="match status" value="1"/>
</dbReference>
<comment type="similarity">
    <text evidence="1">Belongs to the AB hydrolase superfamily. AB hydrolase 4 family.</text>
</comment>
<evidence type="ECO:0000256" key="1">
    <source>
        <dbReference type="ARBA" id="ARBA00010884"/>
    </source>
</evidence>
<dbReference type="InterPro" id="IPR022742">
    <property type="entry name" value="Hydrolase_4"/>
</dbReference>
<gene>
    <name evidence="5" type="primary">ABHD3</name>
    <name evidence="5" type="ORF">SNEC2469_LOCUS3440</name>
</gene>
<evidence type="ECO:0000259" key="4">
    <source>
        <dbReference type="Pfam" id="PF12146"/>
    </source>
</evidence>
<dbReference type="PANTHER" id="PTHR10794">
    <property type="entry name" value="ABHYDROLASE DOMAIN-CONTAINING PROTEIN"/>
    <property type="match status" value="1"/>
</dbReference>
<dbReference type="InterPro" id="IPR029058">
    <property type="entry name" value="AB_hydrolase_fold"/>
</dbReference>